<dbReference type="STRING" id="200324.A0A2N5U0G8"/>
<keyword evidence="4" id="KW-1185">Reference proteome</keyword>
<name>A0A2N5U0G8_9BASI</name>
<organism evidence="3 4">
    <name type="scientific">Puccinia coronata f. sp. avenae</name>
    <dbReference type="NCBI Taxonomy" id="200324"/>
    <lineage>
        <taxon>Eukaryota</taxon>
        <taxon>Fungi</taxon>
        <taxon>Dikarya</taxon>
        <taxon>Basidiomycota</taxon>
        <taxon>Pucciniomycotina</taxon>
        <taxon>Pucciniomycetes</taxon>
        <taxon>Pucciniales</taxon>
        <taxon>Pucciniaceae</taxon>
        <taxon>Puccinia</taxon>
    </lineage>
</organism>
<proteinExistence type="predicted"/>
<feature type="region of interest" description="Disordered" evidence="1">
    <location>
        <begin position="1"/>
        <end position="78"/>
    </location>
</feature>
<comment type="caution">
    <text evidence="3">The sequence shown here is derived from an EMBL/GenBank/DDBJ whole genome shotgun (WGS) entry which is preliminary data.</text>
</comment>
<dbReference type="PANTHER" id="PTHR45023:SF4">
    <property type="entry name" value="GLYCINE-RICH PROTEIN-RELATED"/>
    <property type="match status" value="1"/>
</dbReference>
<dbReference type="InterPro" id="IPR029466">
    <property type="entry name" value="NAM-associated_C"/>
</dbReference>
<feature type="region of interest" description="Disordered" evidence="1">
    <location>
        <begin position="231"/>
        <end position="259"/>
    </location>
</feature>
<evidence type="ECO:0000256" key="1">
    <source>
        <dbReference type="SAM" id="MobiDB-lite"/>
    </source>
</evidence>
<dbReference type="EMBL" id="PGCJ01000354">
    <property type="protein sequence ID" value="PLW31235.1"/>
    <property type="molecule type" value="Genomic_DNA"/>
</dbReference>
<dbReference type="Pfam" id="PF14303">
    <property type="entry name" value="NAM-associated"/>
    <property type="match status" value="1"/>
</dbReference>
<feature type="compositionally biased region" description="Basic and acidic residues" evidence="1">
    <location>
        <begin position="24"/>
        <end position="33"/>
    </location>
</feature>
<protein>
    <recommendedName>
        <fullName evidence="2">No apical meristem-associated C-terminal domain-containing protein</fullName>
    </recommendedName>
</protein>
<dbReference type="PANTHER" id="PTHR45023">
    <property type="match status" value="1"/>
</dbReference>
<evidence type="ECO:0000313" key="4">
    <source>
        <dbReference type="Proteomes" id="UP000235388"/>
    </source>
</evidence>
<feature type="compositionally biased region" description="Basic residues" evidence="1">
    <location>
        <begin position="43"/>
        <end position="55"/>
    </location>
</feature>
<feature type="compositionally biased region" description="Low complexity" evidence="1">
    <location>
        <begin position="243"/>
        <end position="259"/>
    </location>
</feature>
<dbReference type="AlphaFoldDB" id="A0A2N5U0G8"/>
<accession>A0A2N5U0G8</accession>
<gene>
    <name evidence="3" type="ORF">PCANC_23128</name>
</gene>
<sequence>MASTTLDPKLFTLDVDSFESPTPQKDDLDEGKTKSQPSQTNNSKKKPSKPKNKKGAKSDNTNEDEEKDNKPKSQKPPNWCIEKDQALCTSWLNTLKDAIVGSNQTKSTFWDCIHQMYLGLMEETVEKNKSKKGFKAFPTRLKGALENCWYTIQQLVGKFCGFYAQVKRRLCSGANHDNIMVEARLLFRTDTGKVFNLEHAWGILCYSAKWMKNLDEANGCGKSKAKNASIDVNDASTNPLTDPPSSNTNGPPSNATTPP</sequence>
<evidence type="ECO:0000313" key="3">
    <source>
        <dbReference type="EMBL" id="PLW31235.1"/>
    </source>
</evidence>
<evidence type="ECO:0000259" key="2">
    <source>
        <dbReference type="Pfam" id="PF14303"/>
    </source>
</evidence>
<dbReference type="Proteomes" id="UP000235388">
    <property type="component" value="Unassembled WGS sequence"/>
</dbReference>
<feature type="domain" description="No apical meristem-associated C-terminal" evidence="2">
    <location>
        <begin position="193"/>
        <end position="254"/>
    </location>
</feature>
<reference evidence="3 4" key="1">
    <citation type="submission" date="2017-11" db="EMBL/GenBank/DDBJ databases">
        <title>De novo assembly and phasing of dikaryotic genomes from two isolates of Puccinia coronata f. sp. avenae, the causal agent of oat crown rust.</title>
        <authorList>
            <person name="Miller M.E."/>
            <person name="Zhang Y."/>
            <person name="Omidvar V."/>
            <person name="Sperschneider J."/>
            <person name="Schwessinger B."/>
            <person name="Raley C."/>
            <person name="Palmer J.M."/>
            <person name="Garnica D."/>
            <person name="Upadhyaya N."/>
            <person name="Rathjen J."/>
            <person name="Taylor J.M."/>
            <person name="Park R.F."/>
            <person name="Dodds P.N."/>
            <person name="Hirsch C.D."/>
            <person name="Kianian S.F."/>
            <person name="Figueroa M."/>
        </authorList>
    </citation>
    <scope>NUCLEOTIDE SEQUENCE [LARGE SCALE GENOMIC DNA]</scope>
    <source>
        <strain evidence="3">12NC29</strain>
    </source>
</reference>
<dbReference type="OrthoDB" id="2506920at2759"/>